<dbReference type="PROSITE" id="PS50902">
    <property type="entry name" value="FLAVODOXIN_LIKE"/>
    <property type="match status" value="1"/>
</dbReference>
<sequence>MNILVAYFSASGITKEVAENIAEVSGAEIFEIVPKVPYSKADLDWTNDKSRSTVECKDKNCRPEIASKIDISPFDAVIVGFPVWWYNAPNIIFSFLESYDFSGKIIVPFCTSGGSGLDPAPRYMQKCCPKAIFKTGKKFNFAENKASIKRWLESLGLDKK</sequence>
<dbReference type="NCBIfam" id="NF005501">
    <property type="entry name" value="PRK07116.1"/>
    <property type="match status" value="1"/>
</dbReference>
<dbReference type="RefSeq" id="WP_137999448.1">
    <property type="nucleotide sequence ID" value="NZ_SJDU01000683.1"/>
</dbReference>
<dbReference type="InterPro" id="IPR029039">
    <property type="entry name" value="Flavoprotein-like_sf"/>
</dbReference>
<evidence type="ECO:0000259" key="1">
    <source>
        <dbReference type="PROSITE" id="PS50902"/>
    </source>
</evidence>
<protein>
    <submittedName>
        <fullName evidence="2">Flavodoxin</fullName>
    </submittedName>
</protein>
<dbReference type="SUPFAM" id="SSF52218">
    <property type="entry name" value="Flavoproteins"/>
    <property type="match status" value="1"/>
</dbReference>
<dbReference type="Gene3D" id="3.40.50.360">
    <property type="match status" value="1"/>
</dbReference>
<organism evidence="2 3">
    <name type="scientific">Brachyspira catarrhinii</name>
    <dbReference type="NCBI Taxonomy" id="2528966"/>
    <lineage>
        <taxon>Bacteria</taxon>
        <taxon>Pseudomonadati</taxon>
        <taxon>Spirochaetota</taxon>
        <taxon>Spirochaetia</taxon>
        <taxon>Brachyspirales</taxon>
        <taxon>Brachyspiraceae</taxon>
        <taxon>Brachyspira</taxon>
    </lineage>
</organism>
<dbReference type="Proteomes" id="UP000310168">
    <property type="component" value="Unassembled WGS sequence"/>
</dbReference>
<accession>A0ABY2TMA0</accession>
<gene>
    <name evidence="2" type="ORF">EZH24_13050</name>
</gene>
<feature type="non-terminal residue" evidence="2">
    <location>
        <position position="160"/>
    </location>
</feature>
<dbReference type="PANTHER" id="PTHR39201">
    <property type="entry name" value="EXPORTED PROTEIN-RELATED"/>
    <property type="match status" value="1"/>
</dbReference>
<dbReference type="EMBL" id="SJDU01000683">
    <property type="protein sequence ID" value="TKZ23284.1"/>
    <property type="molecule type" value="Genomic_DNA"/>
</dbReference>
<dbReference type="InterPro" id="IPR008254">
    <property type="entry name" value="Flavodoxin/NO_synth"/>
</dbReference>
<keyword evidence="3" id="KW-1185">Reference proteome</keyword>
<comment type="caution">
    <text evidence="2">The sequence shown here is derived from an EMBL/GenBank/DDBJ whole genome shotgun (WGS) entry which is preliminary data.</text>
</comment>
<evidence type="ECO:0000313" key="2">
    <source>
        <dbReference type="EMBL" id="TKZ23284.1"/>
    </source>
</evidence>
<proteinExistence type="predicted"/>
<name>A0ABY2TMA0_9SPIR</name>
<evidence type="ECO:0000313" key="3">
    <source>
        <dbReference type="Proteomes" id="UP000310168"/>
    </source>
</evidence>
<dbReference type="Pfam" id="PF12682">
    <property type="entry name" value="Flavodoxin_4"/>
    <property type="match status" value="1"/>
</dbReference>
<reference evidence="2 3" key="1">
    <citation type="journal article" date="2019" name="Anaerobe">
        <title>Brachyspira catarrhinii sp. nov., an anaerobic intestinal spirochaete isolated from vervet monkeys may have been misidentified as Brachyspira aalborgi in previous studies.</title>
        <authorList>
            <person name="Phillips N.D."/>
            <person name="La T."/>
            <person name="Hampson D.J."/>
        </authorList>
    </citation>
    <scope>NUCLEOTIDE SEQUENCE [LARGE SCALE GENOMIC DNA]</scope>
    <source>
        <strain evidence="2 3">Z12</strain>
    </source>
</reference>
<feature type="domain" description="Flavodoxin-like" evidence="1">
    <location>
        <begin position="3"/>
        <end position="160"/>
    </location>
</feature>
<dbReference type="PANTHER" id="PTHR39201:SF1">
    <property type="entry name" value="FLAVODOXIN-LIKE DOMAIN-CONTAINING PROTEIN"/>
    <property type="match status" value="1"/>
</dbReference>